<dbReference type="GO" id="GO:0005576">
    <property type="term" value="C:extracellular region"/>
    <property type="evidence" value="ECO:0007669"/>
    <property type="project" value="UniProtKB-SubCell"/>
</dbReference>
<feature type="chain" id="PRO_5042878184" description="Ripening-related protein 1" evidence="4">
    <location>
        <begin position="27"/>
        <end position="204"/>
    </location>
</feature>
<keyword evidence="3 4" id="KW-0732">Signal</keyword>
<sequence length="204" mass="22650">MATARAVATMAIFLLIALSSSHMASSLRLGVCRSSRQRLPPRSGNCEKSNDPDCCEDGKMYYRCSPPVTAIEHQGRADAQQLREGQGRWRPVRVRQRLPQRRGEGGGALHGVVQQHGALRPRRIKISANGNFVYAKVVDECDSLHGCDEEHNFEPPCDLSTSSTRRRRSGTPWGSTRASAWWTSPGLRSECHLMVVSGVCTVWY</sequence>
<feature type="signal peptide" evidence="4">
    <location>
        <begin position="1"/>
        <end position="26"/>
    </location>
</feature>
<comment type="subcellular location">
    <subcellularLocation>
        <location evidence="1">Secreted</location>
    </subcellularLocation>
</comment>
<dbReference type="AlphaFoldDB" id="A0AAQ3PHW0"/>
<dbReference type="PANTHER" id="PTHR33191">
    <property type="entry name" value="RIPENING-RELATED PROTEIN 2-RELATED"/>
    <property type="match status" value="1"/>
</dbReference>
<gene>
    <name evidence="5" type="ORF">U9M48_000251</name>
</gene>
<proteinExistence type="predicted"/>
<keyword evidence="6" id="KW-1185">Reference proteome</keyword>
<evidence type="ECO:0000256" key="2">
    <source>
        <dbReference type="ARBA" id="ARBA00022525"/>
    </source>
</evidence>
<protein>
    <recommendedName>
        <fullName evidence="7">Ripening-related protein 1</fullName>
    </recommendedName>
</protein>
<dbReference type="Pfam" id="PF24300">
    <property type="entry name" value="KWL1"/>
    <property type="match status" value="1"/>
</dbReference>
<evidence type="ECO:0008006" key="7">
    <source>
        <dbReference type="Google" id="ProtNLM"/>
    </source>
</evidence>
<organism evidence="5 6">
    <name type="scientific">Paspalum notatum var. saurae</name>
    <dbReference type="NCBI Taxonomy" id="547442"/>
    <lineage>
        <taxon>Eukaryota</taxon>
        <taxon>Viridiplantae</taxon>
        <taxon>Streptophyta</taxon>
        <taxon>Embryophyta</taxon>
        <taxon>Tracheophyta</taxon>
        <taxon>Spermatophyta</taxon>
        <taxon>Magnoliopsida</taxon>
        <taxon>Liliopsida</taxon>
        <taxon>Poales</taxon>
        <taxon>Poaceae</taxon>
        <taxon>PACMAD clade</taxon>
        <taxon>Panicoideae</taxon>
        <taxon>Andropogonodae</taxon>
        <taxon>Paspaleae</taxon>
        <taxon>Paspalinae</taxon>
        <taxon>Paspalum</taxon>
    </lineage>
</organism>
<reference evidence="5 6" key="1">
    <citation type="submission" date="2024-02" db="EMBL/GenBank/DDBJ databases">
        <title>High-quality chromosome-scale genome assembly of Pensacola bahiagrass (Paspalum notatum Flugge var. saurae).</title>
        <authorList>
            <person name="Vega J.M."/>
            <person name="Podio M."/>
            <person name="Orjuela J."/>
            <person name="Siena L.A."/>
            <person name="Pessino S.C."/>
            <person name="Combes M.C."/>
            <person name="Mariac C."/>
            <person name="Albertini E."/>
            <person name="Pupilli F."/>
            <person name="Ortiz J.P.A."/>
            <person name="Leblanc O."/>
        </authorList>
    </citation>
    <scope>NUCLEOTIDE SEQUENCE [LARGE SCALE GENOMIC DNA]</scope>
    <source>
        <strain evidence="5">R1</strain>
        <tissue evidence="5">Leaf</tissue>
    </source>
</reference>
<feature type="non-terminal residue" evidence="5">
    <location>
        <position position="204"/>
    </location>
</feature>
<dbReference type="Proteomes" id="UP001341281">
    <property type="component" value="Chromosome 01"/>
</dbReference>
<keyword evidence="2" id="KW-0964">Secreted</keyword>
<accession>A0AAQ3PHW0</accession>
<evidence type="ECO:0000256" key="4">
    <source>
        <dbReference type="SAM" id="SignalP"/>
    </source>
</evidence>
<evidence type="ECO:0000313" key="6">
    <source>
        <dbReference type="Proteomes" id="UP001341281"/>
    </source>
</evidence>
<name>A0AAQ3PHW0_PASNO</name>
<dbReference type="InterPro" id="IPR039271">
    <property type="entry name" value="Kiwellin-like"/>
</dbReference>
<dbReference type="EMBL" id="CP144745">
    <property type="protein sequence ID" value="WVZ48849.1"/>
    <property type="molecule type" value="Genomic_DNA"/>
</dbReference>
<evidence type="ECO:0000256" key="1">
    <source>
        <dbReference type="ARBA" id="ARBA00004613"/>
    </source>
</evidence>
<evidence type="ECO:0000313" key="5">
    <source>
        <dbReference type="EMBL" id="WVZ48849.1"/>
    </source>
</evidence>
<evidence type="ECO:0000256" key="3">
    <source>
        <dbReference type="ARBA" id="ARBA00022729"/>
    </source>
</evidence>
<dbReference type="PANTHER" id="PTHR33191:SF76">
    <property type="entry name" value="RIPENING-RELATED PROTEIN 5-RELATED"/>
    <property type="match status" value="1"/>
</dbReference>